<dbReference type="InterPro" id="IPR000477">
    <property type="entry name" value="RT_dom"/>
</dbReference>
<sequence length="193" mass="21897">MTEIIRDNLESGRDTDAVFIDIAKAFDRVWLEGLIYKMIVMSISDGLIKLMNSYLHGRGFTVRVGNSFSSARIIEAGVVQGSRLLPQCFNIFVNDITRNQETHLCMYADDTAIMSTGISQHSISDNLNTYLAEKGKWLIKWKIMVNVDKSQAVYFTRKRTPPPQSCIENRSHGVMKLSIWVSRLIKHLPTIAT</sequence>
<gene>
    <name evidence="2" type="primary">jockeypol_306</name>
    <name evidence="2" type="ORF">AVEN_254273_1</name>
</gene>
<name>A0A4Y2M3Q6_ARAVE</name>
<proteinExistence type="predicted"/>
<feature type="domain" description="Reverse transcriptase" evidence="1">
    <location>
        <begin position="1"/>
        <end position="185"/>
    </location>
</feature>
<protein>
    <submittedName>
        <fullName evidence="2">RNA-directed DNA polymerase from mobile element jockey</fullName>
    </submittedName>
</protein>
<dbReference type="Pfam" id="PF00078">
    <property type="entry name" value="RVT_1"/>
    <property type="match status" value="1"/>
</dbReference>
<dbReference type="EMBL" id="BGPR01006758">
    <property type="protein sequence ID" value="GBN21601.1"/>
    <property type="molecule type" value="Genomic_DNA"/>
</dbReference>
<evidence type="ECO:0000313" key="2">
    <source>
        <dbReference type="EMBL" id="GBN21601.1"/>
    </source>
</evidence>
<comment type="caution">
    <text evidence="2">The sequence shown here is derived from an EMBL/GenBank/DDBJ whole genome shotgun (WGS) entry which is preliminary data.</text>
</comment>
<accession>A0A4Y2M3Q6</accession>
<evidence type="ECO:0000259" key="1">
    <source>
        <dbReference type="PROSITE" id="PS50878"/>
    </source>
</evidence>
<keyword evidence="2" id="KW-0695">RNA-directed DNA polymerase</keyword>
<keyword evidence="2" id="KW-0808">Transferase</keyword>
<dbReference type="PANTHER" id="PTHR33332">
    <property type="entry name" value="REVERSE TRANSCRIPTASE DOMAIN-CONTAINING PROTEIN"/>
    <property type="match status" value="1"/>
</dbReference>
<dbReference type="PROSITE" id="PS50878">
    <property type="entry name" value="RT_POL"/>
    <property type="match status" value="1"/>
</dbReference>
<keyword evidence="2" id="KW-0548">Nucleotidyltransferase</keyword>
<dbReference type="Proteomes" id="UP000499080">
    <property type="component" value="Unassembled WGS sequence"/>
</dbReference>
<dbReference type="GO" id="GO:0003964">
    <property type="term" value="F:RNA-directed DNA polymerase activity"/>
    <property type="evidence" value="ECO:0007669"/>
    <property type="project" value="UniProtKB-KW"/>
</dbReference>
<keyword evidence="3" id="KW-1185">Reference proteome</keyword>
<dbReference type="AlphaFoldDB" id="A0A4Y2M3Q6"/>
<reference evidence="2 3" key="1">
    <citation type="journal article" date="2019" name="Sci. Rep.">
        <title>Orb-weaving spider Araneus ventricosus genome elucidates the spidroin gene catalogue.</title>
        <authorList>
            <person name="Kono N."/>
            <person name="Nakamura H."/>
            <person name="Ohtoshi R."/>
            <person name="Moran D.A.P."/>
            <person name="Shinohara A."/>
            <person name="Yoshida Y."/>
            <person name="Fujiwara M."/>
            <person name="Mori M."/>
            <person name="Tomita M."/>
            <person name="Arakawa K."/>
        </authorList>
    </citation>
    <scope>NUCLEOTIDE SEQUENCE [LARGE SCALE GENOMIC DNA]</scope>
</reference>
<evidence type="ECO:0000313" key="3">
    <source>
        <dbReference type="Proteomes" id="UP000499080"/>
    </source>
</evidence>
<organism evidence="2 3">
    <name type="scientific">Araneus ventricosus</name>
    <name type="common">Orbweaver spider</name>
    <name type="synonym">Epeira ventricosa</name>
    <dbReference type="NCBI Taxonomy" id="182803"/>
    <lineage>
        <taxon>Eukaryota</taxon>
        <taxon>Metazoa</taxon>
        <taxon>Ecdysozoa</taxon>
        <taxon>Arthropoda</taxon>
        <taxon>Chelicerata</taxon>
        <taxon>Arachnida</taxon>
        <taxon>Araneae</taxon>
        <taxon>Araneomorphae</taxon>
        <taxon>Entelegynae</taxon>
        <taxon>Araneoidea</taxon>
        <taxon>Araneidae</taxon>
        <taxon>Araneus</taxon>
    </lineage>
</organism>
<dbReference type="OrthoDB" id="6514966at2759"/>